<keyword evidence="1" id="KW-0472">Membrane</keyword>
<feature type="transmembrane region" description="Helical" evidence="1">
    <location>
        <begin position="12"/>
        <end position="30"/>
    </location>
</feature>
<dbReference type="RefSeq" id="WP_092420193.1">
    <property type="nucleotide sequence ID" value="NZ_FPCK01000001.1"/>
</dbReference>
<keyword evidence="1" id="KW-0812">Transmembrane</keyword>
<accession>A0A1I7MZR6</accession>
<keyword evidence="1" id="KW-1133">Transmembrane helix</keyword>
<organism evidence="2 3">
    <name type="scientific">Devosia crocina</name>
    <dbReference type="NCBI Taxonomy" id="429728"/>
    <lineage>
        <taxon>Bacteria</taxon>
        <taxon>Pseudomonadati</taxon>
        <taxon>Pseudomonadota</taxon>
        <taxon>Alphaproteobacteria</taxon>
        <taxon>Hyphomicrobiales</taxon>
        <taxon>Devosiaceae</taxon>
        <taxon>Devosia</taxon>
    </lineage>
</organism>
<dbReference type="Proteomes" id="UP000199074">
    <property type="component" value="Unassembled WGS sequence"/>
</dbReference>
<gene>
    <name evidence="2" type="ORF">SAMN05216456_0391</name>
</gene>
<proteinExistence type="predicted"/>
<sequence length="151" mass="15559">MSFREGLLQARGQIAFTAALIVSTAAIIYLEGIDTTARIREQVVADIAVTGSAGQPDVRSRSALEAAVDSGRTVYEANPQVPFAQAAALNAAVLGVSQGIGVVAEHHRLVDEIIGTLETSGADAAIHPALGLVAAAMPQFETRISPLLASN</sequence>
<dbReference type="OrthoDB" id="9147113at2"/>
<keyword evidence="3" id="KW-1185">Reference proteome</keyword>
<name>A0A1I7MZR6_9HYPH</name>
<evidence type="ECO:0000313" key="3">
    <source>
        <dbReference type="Proteomes" id="UP000199074"/>
    </source>
</evidence>
<evidence type="ECO:0000313" key="2">
    <source>
        <dbReference type="EMBL" id="SFV27909.1"/>
    </source>
</evidence>
<dbReference type="STRING" id="429728.SAMN05216456_0391"/>
<protein>
    <submittedName>
        <fullName evidence="2">Uncharacterized protein</fullName>
    </submittedName>
</protein>
<reference evidence="2 3" key="1">
    <citation type="submission" date="2016-10" db="EMBL/GenBank/DDBJ databases">
        <authorList>
            <person name="de Groot N.N."/>
        </authorList>
    </citation>
    <scope>NUCLEOTIDE SEQUENCE [LARGE SCALE GENOMIC DNA]</scope>
    <source>
        <strain evidence="2 3">IPL20</strain>
    </source>
</reference>
<evidence type="ECO:0000256" key="1">
    <source>
        <dbReference type="SAM" id="Phobius"/>
    </source>
</evidence>
<dbReference type="EMBL" id="FPCK01000001">
    <property type="protein sequence ID" value="SFV27909.1"/>
    <property type="molecule type" value="Genomic_DNA"/>
</dbReference>
<dbReference type="AlphaFoldDB" id="A0A1I7MZR6"/>